<dbReference type="InterPro" id="IPR036921">
    <property type="entry name" value="PurM-like_N_sf"/>
</dbReference>
<feature type="binding site" evidence="2">
    <location>
        <begin position="121"/>
        <end position="122"/>
    </location>
    <ligand>
        <name>ATP</name>
        <dbReference type="ChEBI" id="CHEBI:30616"/>
    </ligand>
</feature>
<feature type="binding site" evidence="2">
    <location>
        <position position="47"/>
    </location>
    <ligand>
        <name>Mg(2+)</name>
        <dbReference type="ChEBI" id="CHEBI:18420"/>
        <label>1</label>
    </ligand>
</feature>
<evidence type="ECO:0000256" key="1">
    <source>
        <dbReference type="ARBA" id="ARBA00022977"/>
    </source>
</evidence>
<name>W0P3B4_BUCMP</name>
<feature type="binding site" evidence="2">
    <location>
        <position position="45"/>
    </location>
    <ligand>
        <name>Mg(2+)</name>
        <dbReference type="ChEBI" id="CHEBI:18420"/>
        <label>4</label>
    </ligand>
</feature>
<feature type="binding site" evidence="2">
    <location>
        <position position="212"/>
    </location>
    <ligand>
        <name>Mg(2+)</name>
        <dbReference type="ChEBI" id="CHEBI:18420"/>
        <label>3</label>
    </ligand>
</feature>
<dbReference type="EMBL" id="CP002697">
    <property type="protein sequence ID" value="AHG59937.1"/>
    <property type="molecule type" value="Genomic_DNA"/>
</dbReference>
<keyword evidence="2" id="KW-0418">Kinase</keyword>
<accession>W0P3B4</accession>
<dbReference type="Proteomes" id="UP000019087">
    <property type="component" value="Chromosome"/>
</dbReference>
<comment type="similarity">
    <text evidence="2">Belongs to the thiamine-monophosphate kinase family.</text>
</comment>
<gene>
    <name evidence="5" type="primary">thil</name>
    <name evidence="2" type="synonym">thiL</name>
    <name evidence="5" type="ORF">BUMPUSDA_CDS00140</name>
</gene>
<feature type="domain" description="PurM-like C-terminal" evidence="4">
    <location>
        <begin position="151"/>
        <end position="298"/>
    </location>
</feature>
<dbReference type="PATRIC" id="fig|1009856.3.peg.449"/>
<feature type="binding site" evidence="2">
    <location>
        <position position="46"/>
    </location>
    <ligand>
        <name>Mg(2+)</name>
        <dbReference type="ChEBI" id="CHEBI:18420"/>
        <label>1</label>
    </ligand>
</feature>
<evidence type="ECO:0000259" key="3">
    <source>
        <dbReference type="Pfam" id="PF00586"/>
    </source>
</evidence>
<keyword evidence="2" id="KW-0067">ATP-binding</keyword>
<feature type="binding site" evidence="2">
    <location>
        <position position="30"/>
    </location>
    <ligand>
        <name>Mg(2+)</name>
        <dbReference type="ChEBI" id="CHEBI:18420"/>
        <label>4</label>
    </ligand>
</feature>
<feature type="domain" description="PurM-like N-terminal" evidence="3">
    <location>
        <begin position="28"/>
        <end position="137"/>
    </location>
</feature>
<dbReference type="GO" id="GO:0009030">
    <property type="term" value="F:thiamine-phosphate kinase activity"/>
    <property type="evidence" value="ECO:0007669"/>
    <property type="project" value="UniProtKB-UniRule"/>
</dbReference>
<dbReference type="Gene3D" id="3.30.1330.10">
    <property type="entry name" value="PurM-like, N-terminal domain"/>
    <property type="match status" value="1"/>
</dbReference>
<feature type="binding site" evidence="2">
    <location>
        <position position="75"/>
    </location>
    <ligand>
        <name>Mg(2+)</name>
        <dbReference type="ChEBI" id="CHEBI:18420"/>
        <label>4</label>
    </ligand>
</feature>
<feature type="binding site" evidence="2">
    <location>
        <position position="30"/>
    </location>
    <ligand>
        <name>Mg(2+)</name>
        <dbReference type="ChEBI" id="CHEBI:18420"/>
        <label>3</label>
    </ligand>
</feature>
<dbReference type="GO" id="GO:0005524">
    <property type="term" value="F:ATP binding"/>
    <property type="evidence" value="ECO:0007669"/>
    <property type="project" value="UniProtKB-UniRule"/>
</dbReference>
<comment type="catalytic activity">
    <reaction evidence="2">
        <text>thiamine phosphate + ATP = thiamine diphosphate + ADP</text>
        <dbReference type="Rhea" id="RHEA:15913"/>
        <dbReference type="ChEBI" id="CHEBI:30616"/>
        <dbReference type="ChEBI" id="CHEBI:37575"/>
        <dbReference type="ChEBI" id="CHEBI:58937"/>
        <dbReference type="ChEBI" id="CHEBI:456216"/>
        <dbReference type="EC" id="2.7.4.16"/>
    </reaction>
</comment>
<dbReference type="PIRSF" id="PIRSF005303">
    <property type="entry name" value="Thiam_monoph_kin"/>
    <property type="match status" value="1"/>
</dbReference>
<comment type="function">
    <text evidence="2">Catalyzes the ATP-dependent phosphorylation of thiamine-monophosphate (TMP) to form thiamine-pyrophosphate (TPP), the active form of vitamin B1.</text>
</comment>
<dbReference type="PANTHER" id="PTHR30270">
    <property type="entry name" value="THIAMINE-MONOPHOSPHATE KINASE"/>
    <property type="match status" value="1"/>
</dbReference>
<dbReference type="PANTHER" id="PTHR30270:SF0">
    <property type="entry name" value="THIAMINE-MONOPHOSPHATE KINASE"/>
    <property type="match status" value="1"/>
</dbReference>
<evidence type="ECO:0000313" key="5">
    <source>
        <dbReference type="EMBL" id="AHG59937.1"/>
    </source>
</evidence>
<dbReference type="InterPro" id="IPR006283">
    <property type="entry name" value="ThiL-like"/>
</dbReference>
<organism evidence="5 6">
    <name type="scientific">Buchnera aphidicola str. USDA</name>
    <name type="common">Myzus persicae</name>
    <dbReference type="NCBI Taxonomy" id="1009856"/>
    <lineage>
        <taxon>Bacteria</taxon>
        <taxon>Pseudomonadati</taxon>
        <taxon>Pseudomonadota</taxon>
        <taxon>Gammaproteobacteria</taxon>
        <taxon>Enterobacterales</taxon>
        <taxon>Erwiniaceae</taxon>
        <taxon>Buchnera</taxon>
    </lineage>
</organism>
<reference evidence="5 6" key="1">
    <citation type="journal article" date="2013" name="BMC Genomics">
        <title>Comparative analysis of genome sequences from four strains of the Buchnera aphidicola Mp endosymbion of the green peach aphid, Myzus persicae.</title>
        <authorList>
            <person name="Jiang Z."/>
            <person name="Jones D.H."/>
            <person name="Khuri S."/>
            <person name="Tsinoremas N.F."/>
            <person name="Wyss T."/>
            <person name="Jander G."/>
            <person name="Wilson A.C."/>
        </authorList>
    </citation>
    <scope>NUCLEOTIDE SEQUENCE [LARGE SCALE GENOMIC DNA]</scope>
    <source>
        <strain evidence="6">str. USDA (Myzus persicae)</strain>
    </source>
</reference>
<feature type="binding site" evidence="2">
    <location>
        <position position="54"/>
    </location>
    <ligand>
        <name>substrate</name>
    </ligand>
</feature>
<feature type="binding site" evidence="2">
    <location>
        <position position="47"/>
    </location>
    <ligand>
        <name>Mg(2+)</name>
        <dbReference type="ChEBI" id="CHEBI:18420"/>
        <label>2</label>
    </ligand>
</feature>
<dbReference type="HOGENOM" id="CLU_046964_3_0_6"/>
<comment type="miscellaneous">
    <text evidence="2">Reaction mechanism of ThiL seems to utilize a direct, inline transfer of the gamma-phosphate of ATP to TMP rather than a phosphorylated enzyme intermediate.</text>
</comment>
<dbReference type="InterPro" id="IPR016188">
    <property type="entry name" value="PurM-like_N"/>
</dbReference>
<feature type="binding site" evidence="2">
    <location>
        <position position="75"/>
    </location>
    <ligand>
        <name>Mg(2+)</name>
        <dbReference type="ChEBI" id="CHEBI:18420"/>
        <label>3</label>
    </ligand>
</feature>
<dbReference type="KEGG" id="bapu:BUMPUSDA_CDS00140"/>
<feature type="binding site" evidence="2">
    <location>
        <position position="75"/>
    </location>
    <ligand>
        <name>Mg(2+)</name>
        <dbReference type="ChEBI" id="CHEBI:18420"/>
        <label>2</label>
    </ligand>
</feature>
<keyword evidence="2" id="KW-0479">Metal-binding</keyword>
<comment type="caution">
    <text evidence="2">Lacks conserved residue(s) required for the propagation of feature annotation.</text>
</comment>
<evidence type="ECO:0000259" key="4">
    <source>
        <dbReference type="Pfam" id="PF02769"/>
    </source>
</evidence>
<feature type="binding site" evidence="2">
    <location>
        <position position="122"/>
    </location>
    <ligand>
        <name>Mg(2+)</name>
        <dbReference type="ChEBI" id="CHEBI:18420"/>
        <label>1</label>
    </ligand>
</feature>
<comment type="pathway">
    <text evidence="2">Cofactor biosynthesis; thiamine diphosphate biosynthesis; thiamine diphosphate from thiamine phosphate: step 1/1.</text>
</comment>
<evidence type="ECO:0000256" key="2">
    <source>
        <dbReference type="HAMAP-Rule" id="MF_02128"/>
    </source>
</evidence>
<dbReference type="SUPFAM" id="SSF56042">
    <property type="entry name" value="PurM C-terminal domain-like"/>
    <property type="match status" value="1"/>
</dbReference>
<dbReference type="GO" id="GO:0009228">
    <property type="term" value="P:thiamine biosynthetic process"/>
    <property type="evidence" value="ECO:0007669"/>
    <property type="project" value="UniProtKB-KW"/>
</dbReference>
<feature type="binding site" evidence="2">
    <location>
        <position position="215"/>
    </location>
    <ligand>
        <name>Mg(2+)</name>
        <dbReference type="ChEBI" id="CHEBI:18420"/>
        <label>5</label>
    </ligand>
</feature>
<keyword evidence="2" id="KW-0547">Nucleotide-binding</keyword>
<dbReference type="GO" id="GO:0000287">
    <property type="term" value="F:magnesium ion binding"/>
    <property type="evidence" value="ECO:0007669"/>
    <property type="project" value="UniProtKB-UniRule"/>
</dbReference>
<dbReference type="Gene3D" id="3.90.650.10">
    <property type="entry name" value="PurM-like C-terminal domain"/>
    <property type="match status" value="1"/>
</dbReference>
<protein>
    <recommendedName>
        <fullName evidence="2">Thiamine-monophosphate kinase</fullName>
        <shortName evidence="2">TMP kinase</shortName>
        <shortName evidence="2">Thiamine-phosphate kinase</shortName>
        <ecNumber evidence="2">2.7.4.16</ecNumber>
    </recommendedName>
</protein>
<sequence>MKYTEFEIISKYFQRNQKKDLNEIKGIGDDSALIKIPNNNVLAISTDTLVEDIHFFKNITPKDLAYKTVAVNLSDLAAMGADPKWTTLSITMPKINNIWLKKFSNSFFDVLKEYNIRLIGGDTNRGPLSITLSIYGLIEEKDALLRSNAHVGDLIYVTGTLGESAAGLFLLQKKISLKNSKIRNYLIKRHLHPIPRIYEGKYLKKIANAAIDISDGLISDLNHILKNSQCGANVNLNKLPISKILKENFKSHYYLNWALSIGEDYELCFTVSKKNVKKLNSKIKKFLVSCTCIGEITSLEEGLNFFYNNKKIFFKKEGFNHFN</sequence>
<dbReference type="RefSeq" id="WP_025369084.1">
    <property type="nucleotide sequence ID" value="NZ_CP002697.1"/>
</dbReference>
<dbReference type="AlphaFoldDB" id="W0P3B4"/>
<feature type="binding site" evidence="2">
    <location>
        <position position="263"/>
    </location>
    <ligand>
        <name>substrate</name>
    </ligand>
</feature>
<dbReference type="EC" id="2.7.4.16" evidence="2"/>
<dbReference type="Pfam" id="PF02769">
    <property type="entry name" value="AIRS_C"/>
    <property type="match status" value="1"/>
</dbReference>
<dbReference type="InterPro" id="IPR010918">
    <property type="entry name" value="PurM-like_C_dom"/>
</dbReference>
<dbReference type="NCBIfam" id="TIGR01379">
    <property type="entry name" value="thiL"/>
    <property type="match status" value="1"/>
</dbReference>
<dbReference type="GO" id="GO:0009229">
    <property type="term" value="P:thiamine diphosphate biosynthetic process"/>
    <property type="evidence" value="ECO:0007669"/>
    <property type="project" value="UniProtKB-UniRule"/>
</dbReference>
<keyword evidence="2" id="KW-0808">Transferase</keyword>
<feature type="binding site" evidence="2">
    <location>
        <position position="146"/>
    </location>
    <ligand>
        <name>ATP</name>
        <dbReference type="ChEBI" id="CHEBI:30616"/>
    </ligand>
</feature>
<feature type="binding site" evidence="2">
    <location>
        <position position="319"/>
    </location>
    <ligand>
        <name>substrate</name>
    </ligand>
</feature>
<keyword evidence="2" id="KW-0460">Magnesium</keyword>
<dbReference type="CDD" id="cd02194">
    <property type="entry name" value="ThiL"/>
    <property type="match status" value="1"/>
</dbReference>
<dbReference type="SUPFAM" id="SSF55326">
    <property type="entry name" value="PurM N-terminal domain-like"/>
    <property type="match status" value="1"/>
</dbReference>
<evidence type="ECO:0000313" key="6">
    <source>
        <dbReference type="Proteomes" id="UP000019087"/>
    </source>
</evidence>
<keyword evidence="1 2" id="KW-0784">Thiamine biosynthesis</keyword>
<feature type="binding site" evidence="2">
    <location>
        <position position="214"/>
    </location>
    <ligand>
        <name>ATP</name>
        <dbReference type="ChEBI" id="CHEBI:30616"/>
    </ligand>
</feature>
<dbReference type="UniPathway" id="UPA00060">
    <property type="reaction ID" value="UER00142"/>
</dbReference>
<dbReference type="HAMAP" id="MF_02128">
    <property type="entry name" value="TMP_kinase"/>
    <property type="match status" value="1"/>
</dbReference>
<dbReference type="Pfam" id="PF00586">
    <property type="entry name" value="AIRS"/>
    <property type="match status" value="1"/>
</dbReference>
<dbReference type="InterPro" id="IPR036676">
    <property type="entry name" value="PurM-like_C_sf"/>
</dbReference>
<proteinExistence type="inferred from homology"/>